<feature type="signal peptide" evidence="1">
    <location>
        <begin position="1"/>
        <end position="25"/>
    </location>
</feature>
<evidence type="ECO:0000313" key="3">
    <source>
        <dbReference type="WBParaSite" id="PSAMB.scaffold1482size30954.g13300.t1"/>
    </source>
</evidence>
<evidence type="ECO:0000256" key="1">
    <source>
        <dbReference type="SAM" id="SignalP"/>
    </source>
</evidence>
<dbReference type="AlphaFoldDB" id="A0A914V2Y3"/>
<feature type="chain" id="PRO_5036857176" evidence="1">
    <location>
        <begin position="26"/>
        <end position="462"/>
    </location>
</feature>
<dbReference type="InterPro" id="IPR029058">
    <property type="entry name" value="AB_hydrolase_fold"/>
</dbReference>
<protein>
    <submittedName>
        <fullName evidence="3">Uncharacterized protein</fullName>
    </submittedName>
</protein>
<organism evidence="2 3">
    <name type="scientific">Plectus sambesii</name>
    <dbReference type="NCBI Taxonomy" id="2011161"/>
    <lineage>
        <taxon>Eukaryota</taxon>
        <taxon>Metazoa</taxon>
        <taxon>Ecdysozoa</taxon>
        <taxon>Nematoda</taxon>
        <taxon>Chromadorea</taxon>
        <taxon>Plectida</taxon>
        <taxon>Plectina</taxon>
        <taxon>Plectoidea</taxon>
        <taxon>Plectidae</taxon>
        <taxon>Plectus</taxon>
    </lineage>
</organism>
<evidence type="ECO:0000313" key="2">
    <source>
        <dbReference type="Proteomes" id="UP000887566"/>
    </source>
</evidence>
<sequence length="462" mass="53146">MLRQSIERIVWIQLLLCTLSALAKAPIPIEAPPIIPRSVLFGEDDDDKSNVRLSPDGTMLGYCAPHEGVMNIWIQPLDQVLDGRKTAKPVTFDKKRGIRSFSWTYLPGLILFGQDNDGDENLRLWKLNVTGVVNEPVVVSDTPGVQARLRAVSPKHPETIILALNDRDKRYHDLYTVDLLTGEKKLCFENPDYRSFVFDNDMKLRLATKENEEGAVEFFKAIYADGIIASWESYRNITFEDKDTTRVVGFDKESKNLYWIDADGYDLGTLIVHPFEDPSKKTEIFTPQKAEISTPFVHPVDYTVLAVTENYKRSHTYIINKTIEADFSYLRSQEQVDDIFVHQVSEDFDKWIVLYNFDNAPAKYYFYDRKAQQATFLFVNRPKLIDLKLSRMHAVEIVTRDELTQLCYLSLPVESDPFEVGLPQEPLPMVLSVHGGPWMRDYWGMLRGVQHFTNRGYAVLQV</sequence>
<proteinExistence type="predicted"/>
<accession>A0A914V2Y3</accession>
<dbReference type="Proteomes" id="UP000887566">
    <property type="component" value="Unplaced"/>
</dbReference>
<keyword evidence="1" id="KW-0732">Signal</keyword>
<dbReference type="SUPFAM" id="SSF53474">
    <property type="entry name" value="alpha/beta-Hydrolases"/>
    <property type="match status" value="1"/>
</dbReference>
<name>A0A914V2Y3_9BILA</name>
<dbReference type="InterPro" id="IPR011042">
    <property type="entry name" value="6-blade_b-propeller_TolB-like"/>
</dbReference>
<keyword evidence="2" id="KW-1185">Reference proteome</keyword>
<dbReference type="WBParaSite" id="PSAMB.scaffold1482size30954.g13300.t1">
    <property type="protein sequence ID" value="PSAMB.scaffold1482size30954.g13300.t1"/>
    <property type="gene ID" value="PSAMB.scaffold1482size30954.g13300"/>
</dbReference>
<dbReference type="Gene3D" id="2.120.10.30">
    <property type="entry name" value="TolB, C-terminal domain"/>
    <property type="match status" value="1"/>
</dbReference>
<dbReference type="Gene3D" id="3.40.50.1820">
    <property type="entry name" value="alpha/beta hydrolase"/>
    <property type="match status" value="1"/>
</dbReference>
<dbReference type="SUPFAM" id="SSF82171">
    <property type="entry name" value="DPP6 N-terminal domain-like"/>
    <property type="match status" value="1"/>
</dbReference>
<reference evidence="3" key="1">
    <citation type="submission" date="2022-11" db="UniProtKB">
        <authorList>
            <consortium name="WormBaseParasite"/>
        </authorList>
    </citation>
    <scope>IDENTIFICATION</scope>
</reference>